<dbReference type="EMBL" id="ML977156">
    <property type="protein sequence ID" value="KAF1986627.1"/>
    <property type="molecule type" value="Genomic_DNA"/>
</dbReference>
<dbReference type="OrthoDB" id="2141514at2759"/>
<evidence type="ECO:0000313" key="1">
    <source>
        <dbReference type="EMBL" id="KAF1986627.1"/>
    </source>
</evidence>
<evidence type="ECO:0000313" key="2">
    <source>
        <dbReference type="Proteomes" id="UP000800041"/>
    </source>
</evidence>
<dbReference type="AlphaFoldDB" id="A0A6G1H0Q5"/>
<dbReference type="InterPro" id="IPR029058">
    <property type="entry name" value="AB_hydrolase_fold"/>
</dbReference>
<dbReference type="Gene3D" id="3.40.50.1820">
    <property type="entry name" value="alpha/beta hydrolase"/>
    <property type="match status" value="1"/>
</dbReference>
<gene>
    <name evidence="1" type="ORF">K402DRAFT_412650</name>
</gene>
<dbReference type="PANTHER" id="PTHR33428">
    <property type="entry name" value="CHLOROPHYLLASE-2, CHLOROPLASTIC"/>
    <property type="match status" value="1"/>
</dbReference>
<name>A0A6G1H0Q5_9PEZI</name>
<organism evidence="1 2">
    <name type="scientific">Aulographum hederae CBS 113979</name>
    <dbReference type="NCBI Taxonomy" id="1176131"/>
    <lineage>
        <taxon>Eukaryota</taxon>
        <taxon>Fungi</taxon>
        <taxon>Dikarya</taxon>
        <taxon>Ascomycota</taxon>
        <taxon>Pezizomycotina</taxon>
        <taxon>Dothideomycetes</taxon>
        <taxon>Pleosporomycetidae</taxon>
        <taxon>Aulographales</taxon>
        <taxon>Aulographaceae</taxon>
    </lineage>
</organism>
<proteinExistence type="predicted"/>
<reference evidence="1" key="1">
    <citation type="journal article" date="2020" name="Stud. Mycol.">
        <title>101 Dothideomycetes genomes: a test case for predicting lifestyles and emergence of pathogens.</title>
        <authorList>
            <person name="Haridas S."/>
            <person name="Albert R."/>
            <person name="Binder M."/>
            <person name="Bloem J."/>
            <person name="Labutti K."/>
            <person name="Salamov A."/>
            <person name="Andreopoulos B."/>
            <person name="Baker S."/>
            <person name="Barry K."/>
            <person name="Bills G."/>
            <person name="Bluhm B."/>
            <person name="Cannon C."/>
            <person name="Castanera R."/>
            <person name="Culley D."/>
            <person name="Daum C."/>
            <person name="Ezra D."/>
            <person name="Gonzalez J."/>
            <person name="Henrissat B."/>
            <person name="Kuo A."/>
            <person name="Liang C."/>
            <person name="Lipzen A."/>
            <person name="Lutzoni F."/>
            <person name="Magnuson J."/>
            <person name="Mondo S."/>
            <person name="Nolan M."/>
            <person name="Ohm R."/>
            <person name="Pangilinan J."/>
            <person name="Park H.-J."/>
            <person name="Ramirez L."/>
            <person name="Alfaro M."/>
            <person name="Sun H."/>
            <person name="Tritt A."/>
            <person name="Yoshinaga Y."/>
            <person name="Zwiers L.-H."/>
            <person name="Turgeon B."/>
            <person name="Goodwin S."/>
            <person name="Spatafora J."/>
            <person name="Crous P."/>
            <person name="Grigoriev I."/>
        </authorList>
    </citation>
    <scope>NUCLEOTIDE SEQUENCE</scope>
    <source>
        <strain evidence="1">CBS 113979</strain>
    </source>
</reference>
<keyword evidence="2" id="KW-1185">Reference proteome</keyword>
<dbReference type="Proteomes" id="UP000800041">
    <property type="component" value="Unassembled WGS sequence"/>
</dbReference>
<protein>
    <recommendedName>
        <fullName evidence="3">Alpha/beta-hydrolase</fullName>
    </recommendedName>
</protein>
<sequence length="254" mass="26431">MTGNASTALVFGGSDGGGLGKRVEDWSGGSGPYKARYQADETLPEHTIYAPVEVRKGVKLPLIVWANGACASDGSASSNFLAEIASHGFMVIANGNAGKVWGGGVRNGPAPREGKTNAGMLTEAIDWVEKGANGGKFGEVDMEKVATGGISCGGVEAYSGGVRDERVKVLGIHNTGAEQDFRDISPNASIIKAFANVGHGGTYGEKYGGKSGQLSTAFYKWTLNGDEDAKKLLFGQGGPLKEAGWNIDVSKWKQ</sequence>
<accession>A0A6G1H0Q5</accession>
<dbReference type="PANTHER" id="PTHR33428:SF14">
    <property type="entry name" value="CARBOXYLESTERASE TYPE B DOMAIN-CONTAINING PROTEIN"/>
    <property type="match status" value="1"/>
</dbReference>
<dbReference type="SUPFAM" id="SSF53474">
    <property type="entry name" value="alpha/beta-Hydrolases"/>
    <property type="match status" value="1"/>
</dbReference>
<evidence type="ECO:0008006" key="3">
    <source>
        <dbReference type="Google" id="ProtNLM"/>
    </source>
</evidence>